<comment type="caution">
    <text evidence="1">The sequence shown here is derived from an EMBL/GenBank/DDBJ whole genome shotgun (WGS) entry which is preliminary data.</text>
</comment>
<proteinExistence type="predicted"/>
<gene>
    <name evidence="1" type="ORF">EYZ11_009931</name>
</gene>
<dbReference type="Proteomes" id="UP000308092">
    <property type="component" value="Unassembled WGS sequence"/>
</dbReference>
<evidence type="ECO:0000313" key="2">
    <source>
        <dbReference type="Proteomes" id="UP000308092"/>
    </source>
</evidence>
<name>A0A4S3J6M3_9EURO</name>
<accession>A0A4S3J6M3</accession>
<sequence>MPQPAGPKLARFTYQNIYGRDIWPEIPSDLMVQDEYLGAANDTSPEVLQINIETENGNAACANKHAI</sequence>
<keyword evidence="2" id="KW-1185">Reference proteome</keyword>
<organism evidence="1 2">
    <name type="scientific">Aspergillus tanneri</name>
    <dbReference type="NCBI Taxonomy" id="1220188"/>
    <lineage>
        <taxon>Eukaryota</taxon>
        <taxon>Fungi</taxon>
        <taxon>Dikarya</taxon>
        <taxon>Ascomycota</taxon>
        <taxon>Pezizomycotina</taxon>
        <taxon>Eurotiomycetes</taxon>
        <taxon>Eurotiomycetidae</taxon>
        <taxon>Eurotiales</taxon>
        <taxon>Aspergillaceae</taxon>
        <taxon>Aspergillus</taxon>
        <taxon>Aspergillus subgen. Circumdati</taxon>
    </lineage>
</organism>
<reference evidence="1 2" key="1">
    <citation type="submission" date="2019-03" db="EMBL/GenBank/DDBJ databases">
        <title>The genome sequence of a newly discovered highly antifungal drug resistant Aspergillus species, Aspergillus tanneri NIH 1004.</title>
        <authorList>
            <person name="Mounaud S."/>
            <person name="Singh I."/>
            <person name="Joardar V."/>
            <person name="Pakala S."/>
            <person name="Pakala S."/>
            <person name="Venepally P."/>
            <person name="Hoover J."/>
            <person name="Nierman W."/>
            <person name="Chung J."/>
            <person name="Losada L."/>
        </authorList>
    </citation>
    <scope>NUCLEOTIDE SEQUENCE [LARGE SCALE GENOMIC DNA]</scope>
    <source>
        <strain evidence="1 2">NIH1004</strain>
    </source>
</reference>
<protein>
    <submittedName>
        <fullName evidence="1">Uncharacterized protein</fullName>
    </submittedName>
</protein>
<dbReference type="EMBL" id="SOSA01000502">
    <property type="protein sequence ID" value="THC90599.1"/>
    <property type="molecule type" value="Genomic_DNA"/>
</dbReference>
<dbReference type="STRING" id="1220188.A0A4S3J6M3"/>
<evidence type="ECO:0000313" key="1">
    <source>
        <dbReference type="EMBL" id="THC90599.1"/>
    </source>
</evidence>
<dbReference type="VEuPathDB" id="FungiDB:EYZ11_009931"/>
<dbReference type="AlphaFoldDB" id="A0A4S3J6M3"/>